<evidence type="ECO:0000313" key="11">
    <source>
        <dbReference type="Proteomes" id="UP000051952"/>
    </source>
</evidence>
<dbReference type="AlphaFoldDB" id="A0A0S4IV64"/>
<keyword evidence="2" id="KW-0813">Transport</keyword>
<feature type="domain" description="T-SNARE coiled-coil homology" evidence="9">
    <location>
        <begin position="247"/>
        <end position="309"/>
    </location>
</feature>
<feature type="compositionally biased region" description="Basic residues" evidence="7">
    <location>
        <begin position="193"/>
        <end position="204"/>
    </location>
</feature>
<evidence type="ECO:0000256" key="2">
    <source>
        <dbReference type="ARBA" id="ARBA00022448"/>
    </source>
</evidence>
<organism evidence="10 11">
    <name type="scientific">Bodo saltans</name>
    <name type="common">Flagellated protozoan</name>
    <dbReference type="NCBI Taxonomy" id="75058"/>
    <lineage>
        <taxon>Eukaryota</taxon>
        <taxon>Discoba</taxon>
        <taxon>Euglenozoa</taxon>
        <taxon>Kinetoplastea</taxon>
        <taxon>Metakinetoplastina</taxon>
        <taxon>Eubodonida</taxon>
        <taxon>Bodonidae</taxon>
        <taxon>Bodo</taxon>
    </lineage>
</organism>
<dbReference type="Gene3D" id="1.20.5.110">
    <property type="match status" value="1"/>
</dbReference>
<keyword evidence="5 8" id="KW-0472">Membrane</keyword>
<dbReference type="OrthoDB" id="19261at2759"/>
<dbReference type="SUPFAM" id="SSF58038">
    <property type="entry name" value="SNARE fusion complex"/>
    <property type="match status" value="1"/>
</dbReference>
<name>A0A0S4IV64_BODSA</name>
<dbReference type="EMBL" id="CYKH01000496">
    <property type="protein sequence ID" value="CUG02279.1"/>
    <property type="molecule type" value="Genomic_DNA"/>
</dbReference>
<evidence type="ECO:0000256" key="1">
    <source>
        <dbReference type="ARBA" id="ARBA00004167"/>
    </source>
</evidence>
<dbReference type="OMA" id="TRPMNCF"/>
<dbReference type="GO" id="GO:0005737">
    <property type="term" value="C:cytoplasm"/>
    <property type="evidence" value="ECO:0007669"/>
    <property type="project" value="UniProtKB-ARBA"/>
</dbReference>
<keyword evidence="11" id="KW-1185">Reference proteome</keyword>
<evidence type="ECO:0000256" key="5">
    <source>
        <dbReference type="ARBA" id="ARBA00023136"/>
    </source>
</evidence>
<reference evidence="11" key="1">
    <citation type="submission" date="2015-09" db="EMBL/GenBank/DDBJ databases">
        <authorList>
            <consortium name="Pathogen Informatics"/>
        </authorList>
    </citation>
    <scope>NUCLEOTIDE SEQUENCE [LARGE SCALE GENOMIC DNA]</scope>
    <source>
        <strain evidence="11">Lake Konstanz</strain>
    </source>
</reference>
<evidence type="ECO:0000256" key="3">
    <source>
        <dbReference type="ARBA" id="ARBA00022692"/>
    </source>
</evidence>
<gene>
    <name evidence="10" type="ORF">BSAL_69645</name>
</gene>
<dbReference type="GO" id="GO:0016020">
    <property type="term" value="C:membrane"/>
    <property type="evidence" value="ECO:0007669"/>
    <property type="project" value="UniProtKB-SubCell"/>
</dbReference>
<keyword evidence="4 8" id="KW-1133">Transmembrane helix</keyword>
<keyword evidence="3 8" id="KW-0812">Transmembrane</keyword>
<evidence type="ECO:0000256" key="4">
    <source>
        <dbReference type="ARBA" id="ARBA00022989"/>
    </source>
</evidence>
<feature type="transmembrane region" description="Helical" evidence="8">
    <location>
        <begin position="314"/>
        <end position="337"/>
    </location>
</feature>
<evidence type="ECO:0000256" key="7">
    <source>
        <dbReference type="SAM" id="MobiDB-lite"/>
    </source>
</evidence>
<feature type="region of interest" description="Disordered" evidence="7">
    <location>
        <begin position="193"/>
        <end position="235"/>
    </location>
</feature>
<protein>
    <submittedName>
        <fullName evidence="10">SNARE protein, putative</fullName>
    </submittedName>
</protein>
<sequence length="342" mass="38054">MSKSLPSSSGLMKSTLRDAIKRLKKIRVKAGKNDEEEGGPAQTSGDPFRDKNNEFIKCLKRAKEQIAERNTGIKKNGNDTTTIEQSNNIRKEIKQLGVLAGEIKVMVDDAERMLAKENKKKKPKVEKVRLLERQYKERDSQHRQCLEMIELVKKMDGERLDPSGKRQGISIGQETELGKKAILREQLNLNTLRKRGERQAKRRAGATAGAAGEAGAESGTEMGEQGEEGGGRLEDDPAAKEQLKVIAQQDAEINRGLDRLRANVGKLHEIAVDIGSQLDIQNSMLDNTENTVDKQTKQLKGINRRLNKIMKDHSPINTCVTVLCIILILALVGFFLVQLDVV</sequence>
<dbReference type="InterPro" id="IPR000727">
    <property type="entry name" value="T_SNARE_dom"/>
</dbReference>
<dbReference type="Proteomes" id="UP000051952">
    <property type="component" value="Unassembled WGS sequence"/>
</dbReference>
<evidence type="ECO:0000256" key="6">
    <source>
        <dbReference type="SAM" id="Coils"/>
    </source>
</evidence>
<dbReference type="VEuPathDB" id="TriTrypDB:BSAL_69645"/>
<dbReference type="CDD" id="cd15841">
    <property type="entry name" value="SNARE_Qc"/>
    <property type="match status" value="1"/>
</dbReference>
<accession>A0A0S4IV64</accession>
<feature type="compositionally biased region" description="Low complexity" evidence="7">
    <location>
        <begin position="205"/>
        <end position="223"/>
    </location>
</feature>
<dbReference type="PANTHER" id="PTHR12791">
    <property type="entry name" value="GOLGI SNARE BET1-RELATED"/>
    <property type="match status" value="1"/>
</dbReference>
<feature type="coiled-coil region" evidence="6">
    <location>
        <begin position="285"/>
        <end position="312"/>
    </location>
</feature>
<dbReference type="SMART" id="SM00397">
    <property type="entry name" value="t_SNARE"/>
    <property type="match status" value="1"/>
</dbReference>
<proteinExistence type="predicted"/>
<comment type="subcellular location">
    <subcellularLocation>
        <location evidence="1">Membrane</location>
        <topology evidence="1">Single-pass membrane protein</topology>
    </subcellularLocation>
</comment>
<keyword evidence="6" id="KW-0175">Coiled coil</keyword>
<evidence type="ECO:0000313" key="10">
    <source>
        <dbReference type="EMBL" id="CUG02279.1"/>
    </source>
</evidence>
<evidence type="ECO:0000256" key="8">
    <source>
        <dbReference type="SAM" id="Phobius"/>
    </source>
</evidence>
<evidence type="ECO:0000259" key="9">
    <source>
        <dbReference type="PROSITE" id="PS50192"/>
    </source>
</evidence>
<dbReference type="GO" id="GO:0012505">
    <property type="term" value="C:endomembrane system"/>
    <property type="evidence" value="ECO:0007669"/>
    <property type="project" value="UniProtKB-ARBA"/>
</dbReference>
<dbReference type="PROSITE" id="PS50192">
    <property type="entry name" value="T_SNARE"/>
    <property type="match status" value="1"/>
</dbReference>
<feature type="region of interest" description="Disordered" evidence="7">
    <location>
        <begin position="27"/>
        <end position="52"/>
    </location>
</feature>